<protein>
    <submittedName>
        <fullName evidence="3">N-6 DNA methylase</fullName>
    </submittedName>
</protein>
<dbReference type="GO" id="GO:0008168">
    <property type="term" value="F:methyltransferase activity"/>
    <property type="evidence" value="ECO:0007669"/>
    <property type="project" value="UniProtKB-KW"/>
</dbReference>
<evidence type="ECO:0000256" key="1">
    <source>
        <dbReference type="ARBA" id="ARBA00006594"/>
    </source>
</evidence>
<sequence>MKNETKKLAKIITKTADKYGQSTDRILSDFVEMTYQYAVTGTYSQNYAFMQIEHNKFLTYLMNSMKKRPYFDYFAELMVELNKFDKKKMCQCMTPPEVVSAITLILNSKSSKQRMGEPTCGTGSFVLELVKNHVELKDPEKSFELTINDLDERLIKIAVIQCLFNLMVNNVDQLPDIQITAYQNDLIKEYKKNGRIVYANDPNRITDPYVMRFLEHKREQEFHRKMLDLLSGSHPHTDEGKEAA</sequence>
<feature type="domain" description="DNA methylase adenine-specific" evidence="2">
    <location>
        <begin position="78"/>
        <end position="202"/>
    </location>
</feature>
<keyword evidence="4" id="KW-1185">Reference proteome</keyword>
<comment type="similarity">
    <text evidence="1">Belongs to the N(4)/N(6)-methyltransferase family.</text>
</comment>
<dbReference type="EMBL" id="JBGOOS010000037">
    <property type="protein sequence ID" value="MEZ8210878.1"/>
    <property type="molecule type" value="Genomic_DNA"/>
</dbReference>
<organism evidence="3 4">
    <name type="scientific">Vibrio bivalvicida</name>
    <dbReference type="NCBI Taxonomy" id="1276888"/>
    <lineage>
        <taxon>Bacteria</taxon>
        <taxon>Pseudomonadati</taxon>
        <taxon>Pseudomonadota</taxon>
        <taxon>Gammaproteobacteria</taxon>
        <taxon>Vibrionales</taxon>
        <taxon>Vibrionaceae</taxon>
        <taxon>Vibrio</taxon>
        <taxon>Vibrio oreintalis group</taxon>
    </lineage>
</organism>
<proteinExistence type="inferred from homology"/>
<dbReference type="Pfam" id="PF02384">
    <property type="entry name" value="N6_Mtase"/>
    <property type="match status" value="1"/>
</dbReference>
<name>A0ABV4MMS1_9VIBR</name>
<dbReference type="Gene3D" id="3.40.50.150">
    <property type="entry name" value="Vaccinia Virus protein VP39"/>
    <property type="match status" value="1"/>
</dbReference>
<dbReference type="SUPFAM" id="SSF53335">
    <property type="entry name" value="S-adenosyl-L-methionine-dependent methyltransferases"/>
    <property type="match status" value="1"/>
</dbReference>
<accession>A0ABV4MMS1</accession>
<dbReference type="InterPro" id="IPR003356">
    <property type="entry name" value="DNA_methylase_A-5"/>
</dbReference>
<dbReference type="GO" id="GO:0032259">
    <property type="term" value="P:methylation"/>
    <property type="evidence" value="ECO:0007669"/>
    <property type="project" value="UniProtKB-KW"/>
</dbReference>
<keyword evidence="3" id="KW-0489">Methyltransferase</keyword>
<evidence type="ECO:0000313" key="4">
    <source>
        <dbReference type="Proteomes" id="UP001569151"/>
    </source>
</evidence>
<dbReference type="Proteomes" id="UP001569151">
    <property type="component" value="Unassembled WGS sequence"/>
</dbReference>
<reference evidence="3 4" key="1">
    <citation type="submission" date="2024-06" db="EMBL/GenBank/DDBJ databases">
        <authorList>
            <person name="Steensen K."/>
            <person name="Seneca J."/>
            <person name="Bartlau N."/>
            <person name="Yu A.X."/>
            <person name="Polz M.F."/>
        </authorList>
    </citation>
    <scope>NUCLEOTIDE SEQUENCE [LARGE SCALE GENOMIC DNA]</scope>
    <source>
        <strain evidence="3 4">1F146</strain>
    </source>
</reference>
<gene>
    <name evidence="3" type="ORF">ACED39_19100</name>
</gene>
<comment type="caution">
    <text evidence="3">The sequence shown here is derived from an EMBL/GenBank/DDBJ whole genome shotgun (WGS) entry which is preliminary data.</text>
</comment>
<evidence type="ECO:0000259" key="2">
    <source>
        <dbReference type="Pfam" id="PF02384"/>
    </source>
</evidence>
<keyword evidence="3" id="KW-0808">Transferase</keyword>
<evidence type="ECO:0000313" key="3">
    <source>
        <dbReference type="EMBL" id="MEZ8210878.1"/>
    </source>
</evidence>
<dbReference type="InterPro" id="IPR029063">
    <property type="entry name" value="SAM-dependent_MTases_sf"/>
</dbReference>
<dbReference type="RefSeq" id="WP_371726515.1">
    <property type="nucleotide sequence ID" value="NZ_JBGOOS010000037.1"/>
</dbReference>